<comment type="caution">
    <text evidence="1">The sequence shown here is derived from an EMBL/GenBank/DDBJ whole genome shotgun (WGS) entry which is preliminary data.</text>
</comment>
<name>A0A5N4D783_CAMDR</name>
<evidence type="ECO:0000313" key="1">
    <source>
        <dbReference type="EMBL" id="KAB1267003.1"/>
    </source>
</evidence>
<evidence type="ECO:0000313" key="2">
    <source>
        <dbReference type="Proteomes" id="UP000299084"/>
    </source>
</evidence>
<organism evidence="1 2">
    <name type="scientific">Camelus dromedarius</name>
    <name type="common">Dromedary</name>
    <name type="synonym">Arabian camel</name>
    <dbReference type="NCBI Taxonomy" id="9838"/>
    <lineage>
        <taxon>Eukaryota</taxon>
        <taxon>Metazoa</taxon>
        <taxon>Chordata</taxon>
        <taxon>Craniata</taxon>
        <taxon>Vertebrata</taxon>
        <taxon>Euteleostomi</taxon>
        <taxon>Mammalia</taxon>
        <taxon>Eutheria</taxon>
        <taxon>Laurasiatheria</taxon>
        <taxon>Artiodactyla</taxon>
        <taxon>Tylopoda</taxon>
        <taxon>Camelidae</taxon>
        <taxon>Camelus</taxon>
    </lineage>
</organism>
<reference evidence="1 2" key="1">
    <citation type="journal article" date="2019" name="Mol. Ecol. Resour.">
        <title>Improving Illumina assemblies with Hi-C and long reads: an example with the North African dromedary.</title>
        <authorList>
            <person name="Elbers J.P."/>
            <person name="Rogers M.F."/>
            <person name="Perelman P.L."/>
            <person name="Proskuryakova A.A."/>
            <person name="Serdyukova N.A."/>
            <person name="Johnson W.E."/>
            <person name="Horin P."/>
            <person name="Corander J."/>
            <person name="Murphy D."/>
            <person name="Burger P.A."/>
        </authorList>
    </citation>
    <scope>NUCLEOTIDE SEQUENCE [LARGE SCALE GENOMIC DNA]</scope>
    <source>
        <strain evidence="1">Drom800</strain>
        <tissue evidence="1">Blood</tissue>
    </source>
</reference>
<sequence length="68" mass="7464">MELEIPEESRHASVEMTRIADGLERGCGSELEFPEDYDPMGNKKEPSVARVRASLLDTGPPIYEPGCG</sequence>
<keyword evidence="2" id="KW-1185">Reference proteome</keyword>
<dbReference type="Proteomes" id="UP000299084">
    <property type="component" value="Unassembled WGS sequence"/>
</dbReference>
<accession>A0A5N4D783</accession>
<protein>
    <submittedName>
        <fullName evidence="1">Uncharacterized protein</fullName>
    </submittedName>
</protein>
<dbReference type="EMBL" id="JWIN03000015">
    <property type="protein sequence ID" value="KAB1267003.1"/>
    <property type="molecule type" value="Genomic_DNA"/>
</dbReference>
<proteinExistence type="predicted"/>
<gene>
    <name evidence="1" type="ORF">Cadr_000017775</name>
</gene>
<dbReference type="AlphaFoldDB" id="A0A5N4D783"/>